<reference evidence="2 4" key="2">
    <citation type="journal article" date="2018" name="Plant J.">
        <title>The Physcomitrella patens chromosome-scale assembly reveals moss genome structure and evolution.</title>
        <authorList>
            <person name="Lang D."/>
            <person name="Ullrich K.K."/>
            <person name="Murat F."/>
            <person name="Fuchs J."/>
            <person name="Jenkins J."/>
            <person name="Haas F.B."/>
            <person name="Piednoel M."/>
            <person name="Gundlach H."/>
            <person name="Van Bel M."/>
            <person name="Meyberg R."/>
            <person name="Vives C."/>
            <person name="Morata J."/>
            <person name="Symeonidi A."/>
            <person name="Hiss M."/>
            <person name="Muchero W."/>
            <person name="Kamisugi Y."/>
            <person name="Saleh O."/>
            <person name="Blanc G."/>
            <person name="Decker E.L."/>
            <person name="van Gessel N."/>
            <person name="Grimwood J."/>
            <person name="Hayes R.D."/>
            <person name="Graham S.W."/>
            <person name="Gunter L.E."/>
            <person name="McDaniel S.F."/>
            <person name="Hoernstein S.N.W."/>
            <person name="Larsson A."/>
            <person name="Li F.W."/>
            <person name="Perroud P.F."/>
            <person name="Phillips J."/>
            <person name="Ranjan P."/>
            <person name="Rokshar D.S."/>
            <person name="Rothfels C.J."/>
            <person name="Schneider L."/>
            <person name="Shu S."/>
            <person name="Stevenson D.W."/>
            <person name="Thummler F."/>
            <person name="Tillich M."/>
            <person name="Villarreal Aguilar J.C."/>
            <person name="Widiez T."/>
            <person name="Wong G.K."/>
            <person name="Wymore A."/>
            <person name="Zhang Y."/>
            <person name="Zimmer A.D."/>
            <person name="Quatrano R.S."/>
            <person name="Mayer K.F.X."/>
            <person name="Goodstein D."/>
            <person name="Casacuberta J.M."/>
            <person name="Vandepoele K."/>
            <person name="Reski R."/>
            <person name="Cuming A.C."/>
            <person name="Tuskan G.A."/>
            <person name="Maumus F."/>
            <person name="Salse J."/>
            <person name="Schmutz J."/>
            <person name="Rensing S.A."/>
        </authorList>
    </citation>
    <scope>NUCLEOTIDE SEQUENCE [LARGE SCALE GENOMIC DNA]</scope>
    <source>
        <strain evidence="3 4">cv. Gransden 2004</strain>
    </source>
</reference>
<evidence type="ECO:0000313" key="3">
    <source>
        <dbReference type="EnsemblPlants" id="PAC:32931682.CDS.1"/>
    </source>
</evidence>
<gene>
    <name evidence="2" type="ORF">PHYPA_016794</name>
</gene>
<feature type="compositionally biased region" description="Pro residues" evidence="1">
    <location>
        <begin position="53"/>
        <end position="62"/>
    </location>
</feature>
<proteinExistence type="predicted"/>
<dbReference type="EnsemblPlants" id="Pp3c13_80V3.1">
    <property type="protein sequence ID" value="PAC:32931682.CDS.1"/>
    <property type="gene ID" value="Pp3c13_80"/>
</dbReference>
<dbReference type="AlphaFoldDB" id="A0A2K1JK80"/>
<organism evidence="2">
    <name type="scientific">Physcomitrium patens</name>
    <name type="common">Spreading-leaved earth moss</name>
    <name type="synonym">Physcomitrella patens</name>
    <dbReference type="NCBI Taxonomy" id="3218"/>
    <lineage>
        <taxon>Eukaryota</taxon>
        <taxon>Viridiplantae</taxon>
        <taxon>Streptophyta</taxon>
        <taxon>Embryophyta</taxon>
        <taxon>Bryophyta</taxon>
        <taxon>Bryophytina</taxon>
        <taxon>Bryopsida</taxon>
        <taxon>Funariidae</taxon>
        <taxon>Funariales</taxon>
        <taxon>Funariaceae</taxon>
        <taxon>Physcomitrium</taxon>
    </lineage>
</organism>
<protein>
    <submittedName>
        <fullName evidence="2 3">Uncharacterized protein</fullName>
    </submittedName>
</protein>
<dbReference type="Proteomes" id="UP000006727">
    <property type="component" value="Chromosome 13"/>
</dbReference>
<name>A0A2K1JK80_PHYPA</name>
<sequence length="99" mass="10663">MYVSTTGHASTSSLFDSENLLNNASENVGDPIDNPPARSGNAGPKLNPRRFARPPPFPPPQRSSPSRSPPQLVTPHLLSKTSKTHSVTPASWTGSKRNY</sequence>
<reference evidence="2 4" key="1">
    <citation type="journal article" date="2008" name="Science">
        <title>The Physcomitrella genome reveals evolutionary insights into the conquest of land by plants.</title>
        <authorList>
            <person name="Rensing S."/>
            <person name="Lang D."/>
            <person name="Zimmer A."/>
            <person name="Terry A."/>
            <person name="Salamov A."/>
            <person name="Shapiro H."/>
            <person name="Nishiyama T."/>
            <person name="Perroud P.-F."/>
            <person name="Lindquist E."/>
            <person name="Kamisugi Y."/>
            <person name="Tanahashi T."/>
            <person name="Sakakibara K."/>
            <person name="Fujita T."/>
            <person name="Oishi K."/>
            <person name="Shin-I T."/>
            <person name="Kuroki Y."/>
            <person name="Toyoda A."/>
            <person name="Suzuki Y."/>
            <person name="Hashimoto A."/>
            <person name="Yamaguchi K."/>
            <person name="Sugano A."/>
            <person name="Kohara Y."/>
            <person name="Fujiyama A."/>
            <person name="Anterola A."/>
            <person name="Aoki S."/>
            <person name="Ashton N."/>
            <person name="Barbazuk W.B."/>
            <person name="Barker E."/>
            <person name="Bennetzen J."/>
            <person name="Bezanilla M."/>
            <person name="Blankenship R."/>
            <person name="Cho S.H."/>
            <person name="Dutcher S."/>
            <person name="Estelle M."/>
            <person name="Fawcett J.A."/>
            <person name="Gundlach H."/>
            <person name="Hanada K."/>
            <person name="Heyl A."/>
            <person name="Hicks K.A."/>
            <person name="Hugh J."/>
            <person name="Lohr M."/>
            <person name="Mayer K."/>
            <person name="Melkozernov A."/>
            <person name="Murata T."/>
            <person name="Nelson D."/>
            <person name="Pils B."/>
            <person name="Prigge M."/>
            <person name="Reiss B."/>
            <person name="Renner T."/>
            <person name="Rombauts S."/>
            <person name="Rushton P."/>
            <person name="Sanderfoot A."/>
            <person name="Schween G."/>
            <person name="Shiu S.-H."/>
            <person name="Stueber K."/>
            <person name="Theodoulou F.L."/>
            <person name="Tu H."/>
            <person name="Van de Peer Y."/>
            <person name="Verrier P.J."/>
            <person name="Waters E."/>
            <person name="Wood A."/>
            <person name="Yang L."/>
            <person name="Cove D."/>
            <person name="Cuming A."/>
            <person name="Hasebe M."/>
            <person name="Lucas S."/>
            <person name="Mishler D.B."/>
            <person name="Reski R."/>
            <person name="Grigoriev I."/>
            <person name="Quatrano R.S."/>
            <person name="Boore J.L."/>
        </authorList>
    </citation>
    <scope>NUCLEOTIDE SEQUENCE [LARGE SCALE GENOMIC DNA]</scope>
    <source>
        <strain evidence="3 4">cv. Gransden 2004</strain>
    </source>
</reference>
<evidence type="ECO:0000313" key="2">
    <source>
        <dbReference type="EMBL" id="PNR41965.1"/>
    </source>
</evidence>
<accession>A0A2K1JK80</accession>
<dbReference type="EnsemblPlants" id="Pp3c13_80V3.3">
    <property type="protein sequence ID" value="PAC:32931683.CDS.1"/>
    <property type="gene ID" value="Pp3c13_80"/>
</dbReference>
<feature type="compositionally biased region" description="Polar residues" evidence="1">
    <location>
        <begin position="79"/>
        <end position="99"/>
    </location>
</feature>
<feature type="region of interest" description="Disordered" evidence="1">
    <location>
        <begin position="1"/>
        <end position="99"/>
    </location>
</feature>
<evidence type="ECO:0000256" key="1">
    <source>
        <dbReference type="SAM" id="MobiDB-lite"/>
    </source>
</evidence>
<reference evidence="3" key="3">
    <citation type="submission" date="2020-12" db="UniProtKB">
        <authorList>
            <consortium name="EnsemblPlants"/>
        </authorList>
    </citation>
    <scope>IDENTIFICATION</scope>
</reference>
<dbReference type="Gramene" id="Pp3c13_80V3.1">
    <property type="protein sequence ID" value="PAC:32931682.CDS.1"/>
    <property type="gene ID" value="Pp3c13_80"/>
</dbReference>
<evidence type="ECO:0000313" key="4">
    <source>
        <dbReference type="Proteomes" id="UP000006727"/>
    </source>
</evidence>
<feature type="compositionally biased region" description="Polar residues" evidence="1">
    <location>
        <begin position="1"/>
        <end position="26"/>
    </location>
</feature>
<dbReference type="EMBL" id="ABEU02000013">
    <property type="protein sequence ID" value="PNR41965.1"/>
    <property type="molecule type" value="Genomic_DNA"/>
</dbReference>
<dbReference type="Gramene" id="Pp3c13_80V3.3">
    <property type="protein sequence ID" value="PAC:32931683.CDS.1"/>
    <property type="gene ID" value="Pp3c13_80"/>
</dbReference>
<keyword evidence="4" id="KW-1185">Reference proteome</keyword>